<dbReference type="Pfam" id="PF08386">
    <property type="entry name" value="Abhydrolase_4"/>
    <property type="match status" value="1"/>
</dbReference>
<evidence type="ECO:0000313" key="4">
    <source>
        <dbReference type="Proteomes" id="UP000276603"/>
    </source>
</evidence>
<sequence>MTLNNFSMKRNIFLVLALLNLACKGQKTQDNEEIGTVAITGTDGIIYTGESGFINVPENRDSSVSKRIRLPFFRIRTEHPDPFPPIFVFEGGPGDNPSILQHLEDLMPILHSFSKRSDVIVVEQRGNGRSEPNLSCPGFFELPLDVDLTKEGFSRVYKAFMKNCALYWQDKGRELSGYNVLEMADDIDAVRNLLGYEKIMLFGGSFGSHHALAYLQRYPDRVERVLLDSAEGLGHTMKLPLDADRMLKQLSELISEDASHSETLPSFIELVKTIIRKLEKEPVQINTLHPVTNKEVPIVLGAYDLQLVTALELGRMGYRELPYHYLQMQKGDFSWLAAYAIRIRLGQSRNLMAVLTDCASGASMERRKMVMEQSKTAILEDALNNINFEACDLLPFRNVNLTLTANFKSPAPLLIVNGDHDARTPLTNAKEILEHFENGRILEVKYGSHDLFREGFDILAPVLIGYLTSDDPLSFKLPVRLEVPLNLRLH</sequence>
<comment type="caution">
    <text evidence="3">The sequence shown here is derived from an EMBL/GenBank/DDBJ whole genome shotgun (WGS) entry which is preliminary data.</text>
</comment>
<dbReference type="AlphaFoldDB" id="A0A3B0C5N8"/>
<dbReference type="Proteomes" id="UP000276603">
    <property type="component" value="Unassembled WGS sequence"/>
</dbReference>
<evidence type="ECO:0000313" key="3">
    <source>
        <dbReference type="EMBL" id="RKN80121.1"/>
    </source>
</evidence>
<dbReference type="GO" id="GO:0016020">
    <property type="term" value="C:membrane"/>
    <property type="evidence" value="ECO:0007669"/>
    <property type="project" value="TreeGrafter"/>
</dbReference>
<dbReference type="Gene3D" id="3.40.50.1820">
    <property type="entry name" value="alpha/beta hydrolase"/>
    <property type="match status" value="1"/>
</dbReference>
<dbReference type="SUPFAM" id="SSF53474">
    <property type="entry name" value="alpha/beta-Hydrolases"/>
    <property type="match status" value="1"/>
</dbReference>
<keyword evidence="3" id="KW-0378">Hydrolase</keyword>
<name>A0A3B0C5N8_9FLAO</name>
<evidence type="ECO:0000259" key="1">
    <source>
        <dbReference type="Pfam" id="PF00561"/>
    </source>
</evidence>
<feature type="domain" description="AB hydrolase-1" evidence="1">
    <location>
        <begin position="84"/>
        <end position="260"/>
    </location>
</feature>
<gene>
    <name evidence="3" type="ORF">D7Z94_17935</name>
</gene>
<dbReference type="EMBL" id="RBCJ01000003">
    <property type="protein sequence ID" value="RKN80121.1"/>
    <property type="molecule type" value="Genomic_DNA"/>
</dbReference>
<accession>A0A3B0C5N8</accession>
<dbReference type="InterPro" id="IPR029058">
    <property type="entry name" value="AB_hydrolase_fold"/>
</dbReference>
<feature type="domain" description="Peptidase S33 tripeptidyl aminopeptidase-like C-terminal" evidence="2">
    <location>
        <begin position="387"/>
        <end position="466"/>
    </location>
</feature>
<organism evidence="3 4">
    <name type="scientific">Ulvibacterium marinum</name>
    <dbReference type="NCBI Taxonomy" id="2419782"/>
    <lineage>
        <taxon>Bacteria</taxon>
        <taxon>Pseudomonadati</taxon>
        <taxon>Bacteroidota</taxon>
        <taxon>Flavobacteriia</taxon>
        <taxon>Flavobacteriales</taxon>
        <taxon>Flavobacteriaceae</taxon>
        <taxon>Ulvibacterium</taxon>
    </lineage>
</organism>
<proteinExistence type="predicted"/>
<dbReference type="InterPro" id="IPR050266">
    <property type="entry name" value="AB_hydrolase_sf"/>
</dbReference>
<dbReference type="InterPro" id="IPR013595">
    <property type="entry name" value="Pept_S33_TAP-like_C"/>
</dbReference>
<dbReference type="Pfam" id="PF00561">
    <property type="entry name" value="Abhydrolase_1"/>
    <property type="match status" value="1"/>
</dbReference>
<dbReference type="PANTHER" id="PTHR43798:SF27">
    <property type="entry name" value="HYDROLASE ALPHA_BETA HYDROLASE FOLD FAMILY"/>
    <property type="match status" value="1"/>
</dbReference>
<protein>
    <submittedName>
        <fullName evidence="3">Alpha/beta fold hydrolase</fullName>
    </submittedName>
</protein>
<dbReference type="PANTHER" id="PTHR43798">
    <property type="entry name" value="MONOACYLGLYCEROL LIPASE"/>
    <property type="match status" value="1"/>
</dbReference>
<dbReference type="GO" id="GO:0016787">
    <property type="term" value="F:hydrolase activity"/>
    <property type="evidence" value="ECO:0007669"/>
    <property type="project" value="UniProtKB-KW"/>
</dbReference>
<dbReference type="InterPro" id="IPR000073">
    <property type="entry name" value="AB_hydrolase_1"/>
</dbReference>
<keyword evidence="4" id="KW-1185">Reference proteome</keyword>
<evidence type="ECO:0000259" key="2">
    <source>
        <dbReference type="Pfam" id="PF08386"/>
    </source>
</evidence>
<reference evidence="3 4" key="1">
    <citation type="submission" date="2018-10" db="EMBL/GenBank/DDBJ databases">
        <title>Ulvibacterium marinum gen. nov., sp. nov., a novel marine bacterium of the family Flavobacteriaceae, isolated from a culture of the green alga Ulva prolifera.</title>
        <authorList>
            <person name="Zhang Z."/>
        </authorList>
    </citation>
    <scope>NUCLEOTIDE SEQUENCE [LARGE SCALE GENOMIC DNA]</scope>
    <source>
        <strain evidence="3 4">CCMM003</strain>
    </source>
</reference>